<comment type="catalytic activity">
    <reaction evidence="8">
        <text>DNA(n) + a 2'-deoxyribonucleoside 5'-triphosphate = DNA(n+1) + diphosphate</text>
        <dbReference type="Rhea" id="RHEA:22508"/>
        <dbReference type="Rhea" id="RHEA-COMP:17339"/>
        <dbReference type="Rhea" id="RHEA-COMP:17340"/>
        <dbReference type="ChEBI" id="CHEBI:33019"/>
        <dbReference type="ChEBI" id="CHEBI:61560"/>
        <dbReference type="ChEBI" id="CHEBI:173112"/>
        <dbReference type="EC" id="2.7.7.7"/>
    </reaction>
</comment>
<dbReference type="PANTHER" id="PTHR34388:SF1">
    <property type="entry name" value="DNA POLYMERASE III SUBUNIT DELTA"/>
    <property type="match status" value="1"/>
</dbReference>
<evidence type="ECO:0000256" key="7">
    <source>
        <dbReference type="ARBA" id="ARBA00034754"/>
    </source>
</evidence>
<evidence type="ECO:0000313" key="12">
    <source>
        <dbReference type="Proteomes" id="UP000823486"/>
    </source>
</evidence>
<evidence type="ECO:0000313" key="11">
    <source>
        <dbReference type="EMBL" id="MBM7691829.1"/>
    </source>
</evidence>
<comment type="similarity">
    <text evidence="7">Belongs to the DNA polymerase HolA subunit family.</text>
</comment>
<dbReference type="Gene3D" id="1.10.8.60">
    <property type="match status" value="1"/>
</dbReference>
<dbReference type="SUPFAM" id="SSF48019">
    <property type="entry name" value="post-AAA+ oligomerization domain-like"/>
    <property type="match status" value="1"/>
</dbReference>
<keyword evidence="5" id="KW-0235">DNA replication</keyword>
<keyword evidence="6" id="KW-0239">DNA-directed DNA polymerase</keyword>
<protein>
    <recommendedName>
        <fullName evidence="2">DNA polymerase III subunit delta</fullName>
        <ecNumber evidence="1">2.7.7.7</ecNumber>
    </recommendedName>
</protein>
<dbReference type="InterPro" id="IPR010372">
    <property type="entry name" value="DNA_pol3_delta_N"/>
</dbReference>
<evidence type="ECO:0000256" key="5">
    <source>
        <dbReference type="ARBA" id="ARBA00022705"/>
    </source>
</evidence>
<dbReference type="InterPro" id="IPR048466">
    <property type="entry name" value="DNA_pol3_delta-like_C"/>
</dbReference>
<dbReference type="EMBL" id="JAFBFI010000004">
    <property type="protein sequence ID" value="MBM7691829.1"/>
    <property type="molecule type" value="Genomic_DNA"/>
</dbReference>
<keyword evidence="3 11" id="KW-0808">Transferase</keyword>
<dbReference type="Proteomes" id="UP000823486">
    <property type="component" value="Unassembled WGS sequence"/>
</dbReference>
<dbReference type="NCBIfam" id="TIGR01128">
    <property type="entry name" value="holA"/>
    <property type="match status" value="1"/>
</dbReference>
<accession>A0ABS2QG84</accession>
<sequence>MILDIWKSIERKQFAPVYLLYGNEAFLINETKQLLTKHVLSEDEIDFNLSVFDLEETPIEAALEDVETLPFLGERKLVFLQNAFFLTAEKNKSKVEHEVSRLEAYLADPAPYSIVAITAPYEKLDERKKITKELKRKTTILEAKKLNEQELRVWVRERAAASNVQIEEAAINLLMEISGTNLMLLANEIEKLSLYAEEKLINTEMVEKLVAKSFEQNIFTLIDKILQRKIEPALTIYYELLRQNEEPIKILSVMAGQIRMLYQVKELVRQGYGQQKIASVLKVHPYRVKLALEKAGSFSEKELIRLIYQLAEADYQMKTGQAEKRLAIELILLKMGT</sequence>
<dbReference type="Gene3D" id="3.40.50.300">
    <property type="entry name" value="P-loop containing nucleotide triphosphate hydrolases"/>
    <property type="match status" value="1"/>
</dbReference>
<evidence type="ECO:0000256" key="3">
    <source>
        <dbReference type="ARBA" id="ARBA00022679"/>
    </source>
</evidence>
<evidence type="ECO:0000256" key="6">
    <source>
        <dbReference type="ARBA" id="ARBA00022932"/>
    </source>
</evidence>
<keyword evidence="4 11" id="KW-0548">Nucleotidyltransferase</keyword>
<dbReference type="SUPFAM" id="SSF52540">
    <property type="entry name" value="P-loop containing nucleoside triphosphate hydrolases"/>
    <property type="match status" value="1"/>
</dbReference>
<evidence type="ECO:0000259" key="10">
    <source>
        <dbReference type="Pfam" id="PF21694"/>
    </source>
</evidence>
<dbReference type="RefSeq" id="WP_204540143.1">
    <property type="nucleotide sequence ID" value="NZ_JAFBFI010000004.1"/>
</dbReference>
<dbReference type="Pfam" id="PF06144">
    <property type="entry name" value="DNA_pol3_delta"/>
    <property type="match status" value="1"/>
</dbReference>
<reference evidence="11 12" key="1">
    <citation type="submission" date="2021-01" db="EMBL/GenBank/DDBJ databases">
        <title>Genomic Encyclopedia of Type Strains, Phase IV (KMG-IV): sequencing the most valuable type-strain genomes for metagenomic binning, comparative biology and taxonomic classification.</title>
        <authorList>
            <person name="Goeker M."/>
        </authorList>
    </citation>
    <scope>NUCLEOTIDE SEQUENCE [LARGE SCALE GENOMIC DNA]</scope>
    <source>
        <strain evidence="11 12">DSM 105482</strain>
    </source>
</reference>
<evidence type="ECO:0000256" key="1">
    <source>
        <dbReference type="ARBA" id="ARBA00012417"/>
    </source>
</evidence>
<evidence type="ECO:0000256" key="4">
    <source>
        <dbReference type="ARBA" id="ARBA00022695"/>
    </source>
</evidence>
<dbReference type="InterPro" id="IPR027417">
    <property type="entry name" value="P-loop_NTPase"/>
</dbReference>
<dbReference type="InterPro" id="IPR008921">
    <property type="entry name" value="DNA_pol3_clamp-load_cplx_C"/>
</dbReference>
<proteinExistence type="inferred from homology"/>
<name>A0ABS2QG84_9BACI</name>
<dbReference type="Gene3D" id="1.20.272.10">
    <property type="match status" value="1"/>
</dbReference>
<comment type="caution">
    <text evidence="11">The sequence shown here is derived from an EMBL/GenBank/DDBJ whole genome shotgun (WGS) entry which is preliminary data.</text>
</comment>
<dbReference type="EC" id="2.7.7.7" evidence="1"/>
<evidence type="ECO:0000256" key="2">
    <source>
        <dbReference type="ARBA" id="ARBA00017703"/>
    </source>
</evidence>
<keyword evidence="12" id="KW-1185">Reference proteome</keyword>
<dbReference type="CDD" id="cd18138">
    <property type="entry name" value="HLD_clamp_pol_III_delta"/>
    <property type="match status" value="1"/>
</dbReference>
<organism evidence="11 12">
    <name type="scientific">Peribacillus deserti</name>
    <dbReference type="NCBI Taxonomy" id="673318"/>
    <lineage>
        <taxon>Bacteria</taxon>
        <taxon>Bacillati</taxon>
        <taxon>Bacillota</taxon>
        <taxon>Bacilli</taxon>
        <taxon>Bacillales</taxon>
        <taxon>Bacillaceae</taxon>
        <taxon>Peribacillus</taxon>
    </lineage>
</organism>
<evidence type="ECO:0000259" key="9">
    <source>
        <dbReference type="Pfam" id="PF06144"/>
    </source>
</evidence>
<feature type="domain" description="DNA polymerase III delta subunit-like C-terminal" evidence="10">
    <location>
        <begin position="215"/>
        <end position="335"/>
    </location>
</feature>
<dbReference type="Pfam" id="PF21694">
    <property type="entry name" value="DNA_pol3_delta_C"/>
    <property type="match status" value="1"/>
</dbReference>
<dbReference type="PANTHER" id="PTHR34388">
    <property type="entry name" value="DNA POLYMERASE III SUBUNIT DELTA"/>
    <property type="match status" value="1"/>
</dbReference>
<evidence type="ECO:0000256" key="8">
    <source>
        <dbReference type="ARBA" id="ARBA00049244"/>
    </source>
</evidence>
<feature type="domain" description="DNA polymerase III delta N-terminal" evidence="9">
    <location>
        <begin position="18"/>
        <end position="144"/>
    </location>
</feature>
<dbReference type="GO" id="GO:0003887">
    <property type="term" value="F:DNA-directed DNA polymerase activity"/>
    <property type="evidence" value="ECO:0007669"/>
    <property type="project" value="UniProtKB-EC"/>
</dbReference>
<dbReference type="InterPro" id="IPR005790">
    <property type="entry name" value="DNA_polIII_delta"/>
</dbReference>
<gene>
    <name evidence="11" type="ORF">JOC77_001239</name>
</gene>